<comment type="similarity">
    <text evidence="5 6">Belongs to the adenylate kinase family.</text>
</comment>
<keyword evidence="3 5" id="KW-0547">Nucleotide-binding</keyword>
<dbReference type="NCBIfam" id="NF011105">
    <property type="entry name" value="PRK14532.1"/>
    <property type="match status" value="1"/>
</dbReference>
<comment type="caution">
    <text evidence="8">The sequence shown here is derived from an EMBL/GenBank/DDBJ whole genome shotgun (WGS) entry which is preliminary data.</text>
</comment>
<sequence>MKNIVIFGAPGSGKGTQSELMIKKYGFGHISTGDVLRNEIKNGTELGKTAASYIDKGQLIPDSLMIDILASVYDGFGADHEGVIFDGFPRTIPQAEALKTMLAERGHNIAAMIELDVPEDELTARLINRGKQSGRSDDNEETIKKRLDVYHNQTAPLIGWYKADGTHHHIEGLGELDRIFADICEVIDRV</sequence>
<dbReference type="NCBIfam" id="NF011100">
    <property type="entry name" value="PRK14527.1"/>
    <property type="match status" value="1"/>
</dbReference>
<dbReference type="Gene3D" id="3.40.50.300">
    <property type="entry name" value="P-loop containing nucleotide triphosphate hydrolases"/>
    <property type="match status" value="1"/>
</dbReference>
<organism evidence="8 9">
    <name type="scientific">Xylanibacter rodentium</name>
    <dbReference type="NCBI Taxonomy" id="2736289"/>
    <lineage>
        <taxon>Bacteria</taxon>
        <taxon>Pseudomonadati</taxon>
        <taxon>Bacteroidota</taxon>
        <taxon>Bacteroidia</taxon>
        <taxon>Bacteroidales</taxon>
        <taxon>Prevotellaceae</taxon>
        <taxon>Xylanibacter</taxon>
    </lineage>
</organism>
<name>A0ABX2AYI4_9BACT</name>
<dbReference type="InterPro" id="IPR027417">
    <property type="entry name" value="P-loop_NTPase"/>
</dbReference>
<evidence type="ECO:0000256" key="3">
    <source>
        <dbReference type="ARBA" id="ARBA00022741"/>
    </source>
</evidence>
<comment type="catalytic activity">
    <reaction evidence="5 7">
        <text>AMP + ATP = 2 ADP</text>
        <dbReference type="Rhea" id="RHEA:12973"/>
        <dbReference type="ChEBI" id="CHEBI:30616"/>
        <dbReference type="ChEBI" id="CHEBI:456215"/>
        <dbReference type="ChEBI" id="CHEBI:456216"/>
        <dbReference type="EC" id="2.7.4.3"/>
    </reaction>
</comment>
<dbReference type="PRINTS" id="PR00094">
    <property type="entry name" value="ADENYLTKNASE"/>
</dbReference>
<keyword evidence="5 7" id="KW-0067">ATP-binding</keyword>
<evidence type="ECO:0000256" key="7">
    <source>
        <dbReference type="RuleBase" id="RU003331"/>
    </source>
</evidence>
<feature type="binding site" evidence="5">
    <location>
        <position position="146"/>
    </location>
    <ligand>
        <name>AMP</name>
        <dbReference type="ChEBI" id="CHEBI:456215"/>
    </ligand>
</feature>
<comment type="caution">
    <text evidence="5">Lacks conserved residue(s) required for the propagation of feature annotation.</text>
</comment>
<dbReference type="Pfam" id="PF00406">
    <property type="entry name" value="ADK"/>
    <property type="match status" value="1"/>
</dbReference>
<feature type="binding site" evidence="5">
    <location>
        <begin position="58"/>
        <end position="60"/>
    </location>
    <ligand>
        <name>AMP</name>
        <dbReference type="ChEBI" id="CHEBI:456215"/>
    </ligand>
</feature>
<comment type="pathway">
    <text evidence="5">Purine metabolism; AMP biosynthesis via salvage pathway; AMP from ADP: step 1/1.</text>
</comment>
<evidence type="ECO:0000256" key="4">
    <source>
        <dbReference type="ARBA" id="ARBA00022777"/>
    </source>
</evidence>
<dbReference type="HAMAP" id="MF_00235">
    <property type="entry name" value="Adenylate_kinase_Adk"/>
    <property type="match status" value="1"/>
</dbReference>
<dbReference type="EC" id="2.7.4.3" evidence="5 7"/>
<feature type="binding site" evidence="5">
    <location>
        <position position="135"/>
    </location>
    <ligand>
        <name>AMP</name>
        <dbReference type="ChEBI" id="CHEBI:456215"/>
    </ligand>
</feature>
<evidence type="ECO:0000256" key="1">
    <source>
        <dbReference type="ARBA" id="ARBA00022679"/>
    </source>
</evidence>
<evidence type="ECO:0000256" key="6">
    <source>
        <dbReference type="RuleBase" id="RU003330"/>
    </source>
</evidence>
<dbReference type="RefSeq" id="WP_172178015.1">
    <property type="nucleotide sequence ID" value="NZ_CASGIA010000013.1"/>
</dbReference>
<feature type="binding site" evidence="5">
    <location>
        <position position="129"/>
    </location>
    <ligand>
        <name>ATP</name>
        <dbReference type="ChEBI" id="CHEBI:30616"/>
    </ligand>
</feature>
<evidence type="ECO:0000313" key="9">
    <source>
        <dbReference type="Proteomes" id="UP001193734"/>
    </source>
</evidence>
<dbReference type="InterPro" id="IPR033690">
    <property type="entry name" value="Adenylat_kinase_CS"/>
</dbReference>
<dbReference type="GeneID" id="82158198"/>
<dbReference type="CDD" id="cd01428">
    <property type="entry name" value="ADK"/>
    <property type="match status" value="1"/>
</dbReference>
<comment type="subcellular location">
    <subcellularLocation>
        <location evidence="5 7">Cytoplasm</location>
    </subcellularLocation>
</comment>
<evidence type="ECO:0000313" key="8">
    <source>
        <dbReference type="EMBL" id="NPE14748.1"/>
    </source>
</evidence>
<evidence type="ECO:0000256" key="2">
    <source>
        <dbReference type="ARBA" id="ARBA00022727"/>
    </source>
</evidence>
<feature type="region of interest" description="NMP" evidence="5">
    <location>
        <begin position="31"/>
        <end position="60"/>
    </location>
</feature>
<feature type="binding site" evidence="5">
    <location>
        <position position="94"/>
    </location>
    <ligand>
        <name>AMP</name>
        <dbReference type="ChEBI" id="CHEBI:456215"/>
    </ligand>
</feature>
<dbReference type="InterPro" id="IPR000850">
    <property type="entry name" value="Adenylat/UMP-CMP_kin"/>
</dbReference>
<keyword evidence="4 5" id="KW-0418">Kinase</keyword>
<comment type="function">
    <text evidence="5">Catalyzes the reversible transfer of the terminal phosphate group between ATP and AMP. Plays an important role in cellular energy homeostasis and in adenine nucleotide metabolism.</text>
</comment>
<comment type="subunit">
    <text evidence="5 7">Monomer.</text>
</comment>
<keyword evidence="5" id="KW-0963">Cytoplasm</keyword>
<proteinExistence type="inferred from homology"/>
<keyword evidence="9" id="KW-1185">Reference proteome</keyword>
<dbReference type="NCBIfam" id="NF001381">
    <property type="entry name" value="PRK00279.1-3"/>
    <property type="match status" value="1"/>
</dbReference>
<feature type="binding site" evidence="5">
    <location>
        <begin position="11"/>
        <end position="16"/>
    </location>
    <ligand>
        <name>ATP</name>
        <dbReference type="ChEBI" id="CHEBI:30616"/>
    </ligand>
</feature>
<feature type="binding site" evidence="5">
    <location>
        <begin position="87"/>
        <end position="90"/>
    </location>
    <ligand>
        <name>AMP</name>
        <dbReference type="ChEBI" id="CHEBI:456215"/>
    </ligand>
</feature>
<accession>A0ABX2AYI4</accession>
<dbReference type="PROSITE" id="PS00113">
    <property type="entry name" value="ADENYLATE_KINASE"/>
    <property type="match status" value="1"/>
</dbReference>
<keyword evidence="1 5" id="KW-0808">Transferase</keyword>
<dbReference type="PANTHER" id="PTHR23359">
    <property type="entry name" value="NUCLEOTIDE KINASE"/>
    <property type="match status" value="1"/>
</dbReference>
<feature type="binding site" evidence="5">
    <location>
        <position position="174"/>
    </location>
    <ligand>
        <name>ATP</name>
        <dbReference type="ChEBI" id="CHEBI:30616"/>
    </ligand>
</feature>
<dbReference type="EMBL" id="JABKKE010000017">
    <property type="protein sequence ID" value="NPE14748.1"/>
    <property type="molecule type" value="Genomic_DNA"/>
</dbReference>
<gene>
    <name evidence="5" type="primary">adk</name>
    <name evidence="8" type="ORF">HPS55_10520</name>
</gene>
<reference evidence="8 9" key="1">
    <citation type="submission" date="2020-05" db="EMBL/GenBank/DDBJ databases">
        <title>Distinct polysaccharide utilization as determinants for interspecies competition between intestinal Prevotella spp.</title>
        <authorList>
            <person name="Galvez E.J.C."/>
            <person name="Iljazovic A."/>
            <person name="Strowig T."/>
        </authorList>
    </citation>
    <scope>NUCLEOTIDE SEQUENCE [LARGE SCALE GENOMIC DNA]</scope>
    <source>
        <strain evidence="8 9">PROD</strain>
    </source>
</reference>
<dbReference type="NCBIfam" id="NF011104">
    <property type="entry name" value="PRK14531.1"/>
    <property type="match status" value="1"/>
</dbReference>
<feature type="binding site" evidence="5">
    <location>
        <position position="32"/>
    </location>
    <ligand>
        <name>AMP</name>
        <dbReference type="ChEBI" id="CHEBI:456215"/>
    </ligand>
</feature>
<protein>
    <recommendedName>
        <fullName evidence="5 7">Adenylate kinase</fullName>
        <shortName evidence="5">AK</shortName>
        <ecNumber evidence="5 7">2.7.4.3</ecNumber>
    </recommendedName>
    <alternativeName>
        <fullName evidence="5">ATP-AMP transphosphorylase</fullName>
    </alternativeName>
    <alternativeName>
        <fullName evidence="5">ATP:AMP phosphotransferase</fullName>
    </alternativeName>
    <alternativeName>
        <fullName evidence="5">Adenylate monophosphate kinase</fullName>
    </alternativeName>
</protein>
<dbReference type="Proteomes" id="UP001193734">
    <property type="component" value="Unassembled WGS sequence"/>
</dbReference>
<comment type="domain">
    <text evidence="5">Consists of three domains, a large central CORE domain and two small peripheral domains, NMPbind and LID, which undergo movements during catalysis. The LID domain closes over the site of phosphoryl transfer upon ATP binding. Assembling and dissambling the active center during each catalytic cycle provides an effective means to prevent ATP hydrolysis.</text>
</comment>
<dbReference type="GO" id="GO:0004017">
    <property type="term" value="F:AMP kinase activity"/>
    <property type="evidence" value="ECO:0007669"/>
    <property type="project" value="UniProtKB-EC"/>
</dbReference>
<dbReference type="SUPFAM" id="SSF52540">
    <property type="entry name" value="P-loop containing nucleoside triphosphate hydrolases"/>
    <property type="match status" value="1"/>
</dbReference>
<feature type="binding site" evidence="5">
    <location>
        <position position="37"/>
    </location>
    <ligand>
        <name>AMP</name>
        <dbReference type="ChEBI" id="CHEBI:456215"/>
    </ligand>
</feature>
<keyword evidence="2 5" id="KW-0545">Nucleotide biosynthesis</keyword>
<evidence type="ECO:0000256" key="5">
    <source>
        <dbReference type="HAMAP-Rule" id="MF_00235"/>
    </source>
</evidence>